<dbReference type="EMBL" id="JBHSXH010000015">
    <property type="protein sequence ID" value="MFC6826490.1"/>
    <property type="molecule type" value="Genomic_DNA"/>
</dbReference>
<evidence type="ECO:0000256" key="2">
    <source>
        <dbReference type="SAM" id="MobiDB-lite"/>
    </source>
</evidence>
<name>A0ABD5U0T0_9EURY</name>
<dbReference type="Proteomes" id="UP001596408">
    <property type="component" value="Unassembled WGS sequence"/>
</dbReference>
<dbReference type="SUPFAM" id="SSF52402">
    <property type="entry name" value="Adenine nucleotide alpha hydrolases-like"/>
    <property type="match status" value="1"/>
</dbReference>
<evidence type="ECO:0000313" key="5">
    <source>
        <dbReference type="Proteomes" id="UP001596408"/>
    </source>
</evidence>
<reference evidence="4 5" key="1">
    <citation type="journal article" date="2019" name="Int. J. Syst. Evol. Microbiol.">
        <title>The Global Catalogue of Microorganisms (GCM) 10K type strain sequencing project: providing services to taxonomists for standard genome sequencing and annotation.</title>
        <authorList>
            <consortium name="The Broad Institute Genomics Platform"/>
            <consortium name="The Broad Institute Genome Sequencing Center for Infectious Disease"/>
            <person name="Wu L."/>
            <person name="Ma J."/>
        </authorList>
    </citation>
    <scope>NUCLEOTIDE SEQUENCE [LARGE SCALE GENOMIC DNA]</scope>
    <source>
        <strain evidence="4 5">YIM 94188</strain>
    </source>
</reference>
<protein>
    <submittedName>
        <fullName evidence="4">Universal stress protein</fullName>
    </submittedName>
</protein>
<dbReference type="CDD" id="cd00293">
    <property type="entry name" value="USP-like"/>
    <property type="match status" value="1"/>
</dbReference>
<evidence type="ECO:0000256" key="1">
    <source>
        <dbReference type="ARBA" id="ARBA00008791"/>
    </source>
</evidence>
<comment type="caution">
    <text evidence="4">The sequence shown here is derived from an EMBL/GenBank/DDBJ whole genome shotgun (WGS) entry which is preliminary data.</text>
</comment>
<feature type="region of interest" description="Disordered" evidence="2">
    <location>
        <begin position="1"/>
        <end position="32"/>
    </location>
</feature>
<evidence type="ECO:0000313" key="4">
    <source>
        <dbReference type="EMBL" id="MFC6826490.1"/>
    </source>
</evidence>
<evidence type="ECO:0000259" key="3">
    <source>
        <dbReference type="Pfam" id="PF00582"/>
    </source>
</evidence>
<keyword evidence="5" id="KW-1185">Reference proteome</keyword>
<dbReference type="Pfam" id="PF00582">
    <property type="entry name" value="Usp"/>
    <property type="match status" value="1"/>
</dbReference>
<feature type="region of interest" description="Disordered" evidence="2">
    <location>
        <begin position="157"/>
        <end position="193"/>
    </location>
</feature>
<dbReference type="PANTHER" id="PTHR46268:SF6">
    <property type="entry name" value="UNIVERSAL STRESS PROTEIN UP12"/>
    <property type="match status" value="1"/>
</dbReference>
<comment type="similarity">
    <text evidence="1">Belongs to the universal stress protein A family.</text>
</comment>
<dbReference type="InterPro" id="IPR006016">
    <property type="entry name" value="UspA"/>
</dbReference>
<feature type="compositionally biased region" description="Low complexity" evidence="2">
    <location>
        <begin position="21"/>
        <end position="31"/>
    </location>
</feature>
<dbReference type="Gene3D" id="3.40.50.620">
    <property type="entry name" value="HUPs"/>
    <property type="match status" value="1"/>
</dbReference>
<proteinExistence type="inferred from homology"/>
<gene>
    <name evidence="4" type="ORF">ACFQEV_16015</name>
</gene>
<dbReference type="InterPro" id="IPR014729">
    <property type="entry name" value="Rossmann-like_a/b/a_fold"/>
</dbReference>
<dbReference type="RefSeq" id="WP_379698177.1">
    <property type="nucleotide sequence ID" value="NZ_JBHSXH010000015.1"/>
</dbReference>
<dbReference type="AlphaFoldDB" id="A0ABD5U0T0"/>
<sequence>MAVHSTGAGGLREGSDRERPGTTAAAEATAEGETKGVFDRVLVAVEGDTHEEVAEVAVSVAARHGASVDALSIVRMNASVDHWDVVVERRERSAEAALDAAGDAAAEAGQSVAKRLRYGDPAEEITLYAEGNGVDLVVLGEPNRTGLRRFLSPKSVTDRVRKSASVPVLTVPAADGASETTDPRAAPEPDSTA</sequence>
<organism evidence="4 5">
    <name type="scientific">Halopelagius fulvigenes</name>
    <dbReference type="NCBI Taxonomy" id="1198324"/>
    <lineage>
        <taxon>Archaea</taxon>
        <taxon>Methanobacteriati</taxon>
        <taxon>Methanobacteriota</taxon>
        <taxon>Stenosarchaea group</taxon>
        <taxon>Halobacteria</taxon>
        <taxon>Halobacteriales</taxon>
        <taxon>Haloferacaceae</taxon>
    </lineage>
</organism>
<feature type="domain" description="UspA" evidence="3">
    <location>
        <begin position="38"/>
        <end position="172"/>
    </location>
</feature>
<dbReference type="PANTHER" id="PTHR46268">
    <property type="entry name" value="STRESS RESPONSE PROTEIN NHAX"/>
    <property type="match status" value="1"/>
</dbReference>
<accession>A0ABD5U0T0</accession>